<evidence type="ECO:0000313" key="2">
    <source>
        <dbReference type="EMBL" id="AEO65128.1"/>
    </source>
</evidence>
<gene>
    <name evidence="2" type="ORF">THITE_2127366</name>
</gene>
<evidence type="ECO:0000313" key="3">
    <source>
        <dbReference type="Proteomes" id="UP000008181"/>
    </source>
</evidence>
<dbReference type="KEGG" id="ttt:THITE_2127366"/>
<protein>
    <submittedName>
        <fullName evidence="2">Uncharacterized protein</fullName>
    </submittedName>
</protein>
<keyword evidence="3" id="KW-1185">Reference proteome</keyword>
<reference evidence="2 3" key="1">
    <citation type="journal article" date="2011" name="Nat. Biotechnol.">
        <title>Comparative genomic analysis of the thermophilic biomass-degrading fungi Myceliophthora thermophila and Thielavia terrestris.</title>
        <authorList>
            <person name="Berka R.M."/>
            <person name="Grigoriev I.V."/>
            <person name="Otillar R."/>
            <person name="Salamov A."/>
            <person name="Grimwood J."/>
            <person name="Reid I."/>
            <person name="Ishmael N."/>
            <person name="John T."/>
            <person name="Darmond C."/>
            <person name="Moisan M.-C."/>
            <person name="Henrissat B."/>
            <person name="Coutinho P.M."/>
            <person name="Lombard V."/>
            <person name="Natvig D.O."/>
            <person name="Lindquist E."/>
            <person name="Schmutz J."/>
            <person name="Lucas S."/>
            <person name="Harris P."/>
            <person name="Powlowski J."/>
            <person name="Bellemare A."/>
            <person name="Taylor D."/>
            <person name="Butler G."/>
            <person name="de Vries R.P."/>
            <person name="Allijn I.E."/>
            <person name="van den Brink J."/>
            <person name="Ushinsky S."/>
            <person name="Storms R."/>
            <person name="Powell A.J."/>
            <person name="Paulsen I.T."/>
            <person name="Elbourne L.D.H."/>
            <person name="Baker S.E."/>
            <person name="Magnuson J."/>
            <person name="LaBoissiere S."/>
            <person name="Clutterbuck A.J."/>
            <person name="Martinez D."/>
            <person name="Wogulis M."/>
            <person name="de Leon A.L."/>
            <person name="Rey M.W."/>
            <person name="Tsang A."/>
        </authorList>
    </citation>
    <scope>NUCLEOTIDE SEQUENCE [LARGE SCALE GENOMIC DNA]</scope>
    <source>
        <strain evidence="3">ATCC 38088 / NRRL 8126</strain>
    </source>
</reference>
<organism evidence="2 3">
    <name type="scientific">Thermothielavioides terrestris (strain ATCC 38088 / NRRL 8126)</name>
    <name type="common">Thielavia terrestris</name>
    <dbReference type="NCBI Taxonomy" id="578455"/>
    <lineage>
        <taxon>Eukaryota</taxon>
        <taxon>Fungi</taxon>
        <taxon>Dikarya</taxon>
        <taxon>Ascomycota</taxon>
        <taxon>Pezizomycotina</taxon>
        <taxon>Sordariomycetes</taxon>
        <taxon>Sordariomycetidae</taxon>
        <taxon>Sordariales</taxon>
        <taxon>Chaetomiaceae</taxon>
        <taxon>Thermothielavioides</taxon>
        <taxon>Thermothielavioides terrestris</taxon>
    </lineage>
</organism>
<dbReference type="Proteomes" id="UP000008181">
    <property type="component" value="Chromosome 2"/>
</dbReference>
<name>G2R3M8_THETT</name>
<accession>G2R3M8</accession>
<feature type="region of interest" description="Disordered" evidence="1">
    <location>
        <begin position="151"/>
        <end position="174"/>
    </location>
</feature>
<proteinExistence type="predicted"/>
<dbReference type="HOGENOM" id="CLU_1469194_0_0_1"/>
<evidence type="ECO:0000256" key="1">
    <source>
        <dbReference type="SAM" id="MobiDB-lite"/>
    </source>
</evidence>
<dbReference type="GeneID" id="11520457"/>
<dbReference type="RefSeq" id="XP_003651464.1">
    <property type="nucleotide sequence ID" value="XM_003651416.1"/>
</dbReference>
<dbReference type="EMBL" id="CP003010">
    <property type="protein sequence ID" value="AEO65128.1"/>
    <property type="molecule type" value="Genomic_DNA"/>
</dbReference>
<sequence>MSQPFSDILCVSNLLVGCVFDVRTPVIRGRLLEHLCLPSSSRGQAQVVSGYWIQAEGTDGKARTEAKRRGSLGIALVPPVVGAFGHSLGLATKAKPTTRRGDRALPANAPGCLQDCVTSCRAQGRTGGDIPGCRVSLLCYIATVGPAYDSTAPVPAGREPISTSGPGADPSCDRGRRDRFWRLV</sequence>
<dbReference type="AlphaFoldDB" id="G2R3M8"/>